<dbReference type="EMBL" id="CP136600">
    <property type="protein sequence ID" value="WOH38260.1"/>
    <property type="molecule type" value="Genomic_DNA"/>
</dbReference>
<evidence type="ECO:0000313" key="1">
    <source>
        <dbReference type="EMBL" id="WOH38260.1"/>
    </source>
</evidence>
<accession>A0ABZ0GRC1</accession>
<evidence type="ECO:0000313" key="2">
    <source>
        <dbReference type="Proteomes" id="UP001301442"/>
    </source>
</evidence>
<proteinExistence type="predicted"/>
<dbReference type="Gene3D" id="1.20.1290.10">
    <property type="entry name" value="AhpD-like"/>
    <property type="match status" value="1"/>
</dbReference>
<dbReference type="InterPro" id="IPR029032">
    <property type="entry name" value="AhpD-like"/>
</dbReference>
<name>A0ABZ0GRC1_9GAMM</name>
<reference evidence="1 2" key="1">
    <citation type="submission" date="2023-09" db="EMBL/GenBank/DDBJ databases">
        <authorList>
            <person name="Qi X."/>
        </authorList>
    </citation>
    <scope>NUCLEOTIDE SEQUENCE [LARGE SCALE GENOMIC DNA]</scope>
    <source>
        <strain evidence="1 2">S1-1</strain>
    </source>
</reference>
<dbReference type="RefSeq" id="WP_348397032.1">
    <property type="nucleotide sequence ID" value="NZ_CP136600.1"/>
</dbReference>
<dbReference type="PANTHER" id="PTHR35446">
    <property type="entry name" value="SI:CH211-175M2.5"/>
    <property type="match status" value="1"/>
</dbReference>
<keyword evidence="2" id="KW-1185">Reference proteome</keyword>
<dbReference type="Proteomes" id="UP001301442">
    <property type="component" value="Chromosome"/>
</dbReference>
<dbReference type="SUPFAM" id="SSF69118">
    <property type="entry name" value="AhpD-like"/>
    <property type="match status" value="1"/>
</dbReference>
<sequence>MLKFTLYSLDTAPTDAKPLLENSIKSFGMLPNLHAVMAECPQLLNSYQQAHNLFQSTSFNNEELTVVWQTINIEHNCHYCIPAHTAIAHMMEVDKAIIASLLNSTPLDNNKLETLRITTLAMVRNRGELSTIELENFFDAGYGKQQLLEIVLGISQKIMSNYTNHLANTPVDEPFKAFM</sequence>
<gene>
    <name evidence="1" type="ORF">RI844_03210</name>
</gene>
<dbReference type="PANTHER" id="PTHR35446:SF3">
    <property type="entry name" value="CMD DOMAIN-CONTAINING PROTEIN"/>
    <property type="match status" value="1"/>
</dbReference>
<protein>
    <submittedName>
        <fullName evidence="1">Carboxymuconolactone decarboxylase family protein</fullName>
    </submittedName>
</protein>
<organism evidence="1 2">
    <name type="scientific">Thalassotalea fonticola</name>
    <dbReference type="NCBI Taxonomy" id="3065649"/>
    <lineage>
        <taxon>Bacteria</taxon>
        <taxon>Pseudomonadati</taxon>
        <taxon>Pseudomonadota</taxon>
        <taxon>Gammaproteobacteria</taxon>
        <taxon>Alteromonadales</taxon>
        <taxon>Colwelliaceae</taxon>
        <taxon>Thalassotalea</taxon>
    </lineage>
</organism>